<accession>A0AAN8S4I6</accession>
<keyword evidence="3 5" id="KW-1133">Transmembrane helix</keyword>
<evidence type="ECO:0008006" key="10">
    <source>
        <dbReference type="Google" id="ProtNLM"/>
    </source>
</evidence>
<feature type="transmembrane region" description="Helical" evidence="5">
    <location>
        <begin position="128"/>
        <end position="152"/>
    </location>
</feature>
<dbReference type="EMBL" id="JAWJWE010000038">
    <property type="protein sequence ID" value="KAK6623570.1"/>
    <property type="molecule type" value="Genomic_DNA"/>
</dbReference>
<keyword evidence="4 5" id="KW-0472">Membrane</keyword>
<dbReference type="CDD" id="cd10431">
    <property type="entry name" value="GHITM"/>
    <property type="match status" value="1"/>
</dbReference>
<evidence type="ECO:0000256" key="1">
    <source>
        <dbReference type="ARBA" id="ARBA00004141"/>
    </source>
</evidence>
<dbReference type="PANTHER" id="PTHR23291">
    <property type="entry name" value="BAX INHIBITOR-RELATED"/>
    <property type="match status" value="1"/>
</dbReference>
<dbReference type="InterPro" id="IPR006214">
    <property type="entry name" value="Bax_inhibitor_1-related"/>
</dbReference>
<dbReference type="Proteomes" id="UP001359485">
    <property type="component" value="Unassembled WGS sequence"/>
</dbReference>
<evidence type="ECO:0000256" key="5">
    <source>
        <dbReference type="RuleBase" id="RU004379"/>
    </source>
</evidence>
<dbReference type="Proteomes" id="UP001372834">
    <property type="component" value="Unassembled WGS sequence"/>
</dbReference>
<feature type="transmembrane region" description="Helical" evidence="5">
    <location>
        <begin position="248"/>
        <end position="266"/>
    </location>
</feature>
<feature type="transmembrane region" description="Helical" evidence="5">
    <location>
        <begin position="278"/>
        <end position="295"/>
    </location>
</feature>
<name>A0AAN8S4I6_POLSC</name>
<dbReference type="Pfam" id="PF01027">
    <property type="entry name" value="Bax1-I"/>
    <property type="match status" value="1"/>
</dbReference>
<comment type="similarity">
    <text evidence="5">Belongs to the BI1 family.</text>
</comment>
<evidence type="ECO:0000256" key="4">
    <source>
        <dbReference type="ARBA" id="ARBA00023136"/>
    </source>
</evidence>
<organism evidence="7 9">
    <name type="scientific">Polyplax serrata</name>
    <name type="common">Common mouse louse</name>
    <dbReference type="NCBI Taxonomy" id="468196"/>
    <lineage>
        <taxon>Eukaryota</taxon>
        <taxon>Metazoa</taxon>
        <taxon>Ecdysozoa</taxon>
        <taxon>Arthropoda</taxon>
        <taxon>Hexapoda</taxon>
        <taxon>Insecta</taxon>
        <taxon>Pterygota</taxon>
        <taxon>Neoptera</taxon>
        <taxon>Paraneoptera</taxon>
        <taxon>Psocodea</taxon>
        <taxon>Troctomorpha</taxon>
        <taxon>Phthiraptera</taxon>
        <taxon>Anoplura</taxon>
        <taxon>Polyplacidae</taxon>
        <taxon>Polyplax</taxon>
    </lineage>
</organism>
<evidence type="ECO:0000313" key="7">
    <source>
        <dbReference type="EMBL" id="KAK6623570.1"/>
    </source>
</evidence>
<comment type="subcellular location">
    <subcellularLocation>
        <location evidence="1">Membrane</location>
        <topology evidence="1">Multi-pass membrane protein</topology>
    </subcellularLocation>
</comment>
<sequence>MLGVRLCQVALANPAAKSFTLMKTTISLRPVNYFKSSPLIRNNGIRKFMDSQRDRISHAARRKTLREQALAPAGETAFSVGKGALAGASALGLGALCYYGLGMSSQAGVMEKAVIWPQYVKDRIKATYMYFGGSIAISVVSAAAVFSSPALLQLASRGGILSMVVTLGALIGSGMLVQSIPYTPGFGAKQLAWIGHSALIGGMLAPMAFLGGPILLRAAWYTAGVVGGLSTIAVCAPSEKFLQMGGPLAIGLGVVFASSIGSMFLPPTTALGSGLHSMALYGGLILFSGFLLYNTQRIIHTAEKYPPQYPGVRPYDPVNMSISIYLDVVNIFIRIATILAGGGGTKKR</sequence>
<keyword evidence="8" id="KW-1185">Reference proteome</keyword>
<protein>
    <recommendedName>
        <fullName evidence="10">Growth hormone-inducible transmembrane protein</fullName>
    </recommendedName>
</protein>
<evidence type="ECO:0000313" key="8">
    <source>
        <dbReference type="Proteomes" id="UP001359485"/>
    </source>
</evidence>
<reference evidence="7 9" key="1">
    <citation type="submission" date="2023-10" db="EMBL/GenBank/DDBJ databases">
        <title>Genomes of two closely related lineages of the louse Polyplax serrata with different host specificities.</title>
        <authorList>
            <person name="Martinu J."/>
            <person name="Tarabai H."/>
            <person name="Stefka J."/>
            <person name="Hypsa V."/>
        </authorList>
    </citation>
    <scope>NUCLEOTIDE SEQUENCE [LARGE SCALE GENOMIC DNA]</scope>
    <source>
        <strain evidence="6">98ZLc_SE</strain>
        <strain evidence="7">HR10_N</strain>
    </source>
</reference>
<evidence type="ECO:0000256" key="2">
    <source>
        <dbReference type="ARBA" id="ARBA00022692"/>
    </source>
</evidence>
<dbReference type="AlphaFoldDB" id="A0AAN8S4I6"/>
<keyword evidence="2 5" id="KW-0812">Transmembrane</keyword>
<evidence type="ECO:0000256" key="3">
    <source>
        <dbReference type="ARBA" id="ARBA00022989"/>
    </source>
</evidence>
<proteinExistence type="inferred from homology"/>
<feature type="transmembrane region" description="Helical" evidence="5">
    <location>
        <begin position="218"/>
        <end position="236"/>
    </location>
</feature>
<dbReference type="PANTHER" id="PTHR23291:SF112">
    <property type="entry name" value="GROWTH HORMONE-INDUCIBLE TRANSMEMBRANE PROTEIN"/>
    <property type="match status" value="1"/>
</dbReference>
<evidence type="ECO:0000313" key="6">
    <source>
        <dbReference type="EMBL" id="KAK6619125.1"/>
    </source>
</evidence>
<feature type="transmembrane region" description="Helical" evidence="5">
    <location>
        <begin position="158"/>
        <end position="179"/>
    </location>
</feature>
<gene>
    <name evidence="7" type="ORF">RUM43_009422</name>
    <name evidence="6" type="ORF">RUM44_003507</name>
</gene>
<dbReference type="InterPro" id="IPR035871">
    <property type="entry name" value="GHITM"/>
</dbReference>
<dbReference type="GO" id="GO:0005743">
    <property type="term" value="C:mitochondrial inner membrane"/>
    <property type="evidence" value="ECO:0007669"/>
    <property type="project" value="TreeGrafter"/>
</dbReference>
<dbReference type="EMBL" id="JAWJWF010000049">
    <property type="protein sequence ID" value="KAK6619125.1"/>
    <property type="molecule type" value="Genomic_DNA"/>
</dbReference>
<feature type="transmembrane region" description="Helical" evidence="5">
    <location>
        <begin position="191"/>
        <end position="212"/>
    </location>
</feature>
<comment type="caution">
    <text evidence="7">The sequence shown here is derived from an EMBL/GenBank/DDBJ whole genome shotgun (WGS) entry which is preliminary data.</text>
</comment>
<evidence type="ECO:0000313" key="9">
    <source>
        <dbReference type="Proteomes" id="UP001372834"/>
    </source>
</evidence>